<comment type="caution">
    <text evidence="8">The sequence shown here is derived from an EMBL/GenBank/DDBJ whole genome shotgun (WGS) entry which is preliminary data.</text>
</comment>
<sequence length="622" mass="70568">MTKSSKTILDPEERDRLAVEQAVASWWPASLVNKEERISWWREARYGCFIHWGAYSVTGGRWKGQPSRGYAEHVMRAHKISLDEYKRECIEKFNPQQFDADAWVQLFKAAGMRYVVITAKHHDGFAIYPSDAYPFDIRMTPFQRDPLQELKDACKRHGLRFGFYYSHAFDWEHPDAPGNDWEYANPGGDLRLYEGKGKLWFNEHPELVPRVADYYVDQKSIPQIVELINKYEPDLLWFDTPHKLPLSENLRILKAIREADDRIVVNGRLAHGYGFDTFSDYVNTADRALEIFPCEGDWETIPTTNESYGYSADDHTHKPAEVFVQLLAKSAARGGNVLMNLGPKGDGLIDEKDRTILQGIGSWLAVNGASIYGTQKTPLAVQSWGESTRRGNLLYLHVFDWPQEGKLVLGGLKSHIKKAWLLDDESAEHLAISRLNYYDWEILVPEQASSKYHRVVVIEVDGEPAVHPGRLISGSQTTTLRAFDAEVSKGIGYGDGKKGNDYVWKWTSIHQFVKWRVRLNHQGVYKLLIRMSAPGPAYGGSYAICLGEQRIPGQIAPLETAAPMQIEHKVTLAAGEHDLLMMPVSIEGSELMRLHAITFIPLSTSQEQKESYVEVDTTDVGN</sequence>
<keyword evidence="5" id="KW-0378">Hydrolase</keyword>
<dbReference type="SMART" id="SM00812">
    <property type="entry name" value="Alpha_L_fucos"/>
    <property type="match status" value="1"/>
</dbReference>
<dbReference type="InterPro" id="IPR016286">
    <property type="entry name" value="FUC_metazoa-typ"/>
</dbReference>
<protein>
    <recommendedName>
        <fullName evidence="3">alpha-L-fucosidase</fullName>
        <ecNumber evidence="3">3.2.1.51</ecNumber>
    </recommendedName>
</protein>
<evidence type="ECO:0000313" key="9">
    <source>
        <dbReference type="Proteomes" id="UP001260980"/>
    </source>
</evidence>
<dbReference type="PRINTS" id="PR00741">
    <property type="entry name" value="GLHYDRLASE29"/>
</dbReference>
<dbReference type="InterPro" id="IPR000933">
    <property type="entry name" value="Glyco_hydro_29"/>
</dbReference>
<keyword evidence="9" id="KW-1185">Reference proteome</keyword>
<dbReference type="PANTHER" id="PTHR10030">
    <property type="entry name" value="ALPHA-L-FUCOSIDASE"/>
    <property type="match status" value="1"/>
</dbReference>
<keyword evidence="4" id="KW-0732">Signal</keyword>
<evidence type="ECO:0000256" key="1">
    <source>
        <dbReference type="ARBA" id="ARBA00004071"/>
    </source>
</evidence>
<dbReference type="EMBL" id="JAWCUD010000001">
    <property type="protein sequence ID" value="MDU0200548.1"/>
    <property type="molecule type" value="Genomic_DNA"/>
</dbReference>
<accession>A0ABU3R8E6</accession>
<dbReference type="InterPro" id="IPR013780">
    <property type="entry name" value="Glyco_hydro_b"/>
</dbReference>
<dbReference type="InterPro" id="IPR017853">
    <property type="entry name" value="GH"/>
</dbReference>
<dbReference type="InterPro" id="IPR057739">
    <property type="entry name" value="Glyco_hydro_29_N"/>
</dbReference>
<dbReference type="EC" id="3.2.1.51" evidence="3"/>
<feature type="domain" description="Glycoside hydrolase family 29 N-terminal" evidence="7">
    <location>
        <begin position="33"/>
        <end position="368"/>
    </location>
</feature>
<dbReference type="SUPFAM" id="SSF51445">
    <property type="entry name" value="(Trans)glycosidases"/>
    <property type="match status" value="1"/>
</dbReference>
<evidence type="ECO:0000256" key="2">
    <source>
        <dbReference type="ARBA" id="ARBA00007951"/>
    </source>
</evidence>
<comment type="function">
    <text evidence="1">Alpha-L-fucosidase is responsible for hydrolyzing the alpha-1,6-linked fucose joined to the reducing-end N-acetylglucosamine of the carbohydrate moieties of glycoproteins.</text>
</comment>
<evidence type="ECO:0000256" key="4">
    <source>
        <dbReference type="ARBA" id="ARBA00022729"/>
    </source>
</evidence>
<keyword evidence="6" id="KW-0326">Glycosidase</keyword>
<organism evidence="8 9">
    <name type="scientific">Paenibacillus violae</name>
    <dbReference type="NCBI Taxonomy" id="3077234"/>
    <lineage>
        <taxon>Bacteria</taxon>
        <taxon>Bacillati</taxon>
        <taxon>Bacillota</taxon>
        <taxon>Bacilli</taxon>
        <taxon>Bacillales</taxon>
        <taxon>Paenibacillaceae</taxon>
        <taxon>Paenibacillus</taxon>
    </lineage>
</organism>
<comment type="similarity">
    <text evidence="2">Belongs to the glycosyl hydrolase 29 family.</text>
</comment>
<evidence type="ECO:0000256" key="3">
    <source>
        <dbReference type="ARBA" id="ARBA00012662"/>
    </source>
</evidence>
<dbReference type="RefSeq" id="WP_315949967.1">
    <property type="nucleotide sequence ID" value="NZ_JAWCUD010000001.1"/>
</dbReference>
<evidence type="ECO:0000256" key="6">
    <source>
        <dbReference type="ARBA" id="ARBA00023295"/>
    </source>
</evidence>
<evidence type="ECO:0000313" key="8">
    <source>
        <dbReference type="EMBL" id="MDU0200548.1"/>
    </source>
</evidence>
<proteinExistence type="inferred from homology"/>
<name>A0ABU3R8E6_9BACL</name>
<evidence type="ECO:0000259" key="7">
    <source>
        <dbReference type="Pfam" id="PF01120"/>
    </source>
</evidence>
<reference evidence="8 9" key="1">
    <citation type="submission" date="2023-10" db="EMBL/GenBank/DDBJ databases">
        <title>Paenibacillus strain PFR10 Genome sequencing and assembly.</title>
        <authorList>
            <person name="Kim I."/>
        </authorList>
    </citation>
    <scope>NUCLEOTIDE SEQUENCE [LARGE SCALE GENOMIC DNA]</scope>
    <source>
        <strain evidence="8 9">PFR10</strain>
    </source>
</reference>
<gene>
    <name evidence="8" type="ORF">RQP52_05560</name>
</gene>
<evidence type="ECO:0000256" key="5">
    <source>
        <dbReference type="ARBA" id="ARBA00022801"/>
    </source>
</evidence>
<dbReference type="PANTHER" id="PTHR10030:SF37">
    <property type="entry name" value="ALPHA-L-FUCOSIDASE-RELATED"/>
    <property type="match status" value="1"/>
</dbReference>
<dbReference type="Gene3D" id="3.20.20.80">
    <property type="entry name" value="Glycosidases"/>
    <property type="match status" value="1"/>
</dbReference>
<dbReference type="Proteomes" id="UP001260980">
    <property type="component" value="Unassembled WGS sequence"/>
</dbReference>
<dbReference type="Pfam" id="PF01120">
    <property type="entry name" value="Alpha_L_fucos"/>
    <property type="match status" value="1"/>
</dbReference>
<dbReference type="Gene3D" id="2.60.40.1180">
    <property type="entry name" value="Golgi alpha-mannosidase II"/>
    <property type="match status" value="1"/>
</dbReference>